<keyword evidence="1 7" id="KW-0813">Transport</keyword>
<dbReference type="InterPro" id="IPR003439">
    <property type="entry name" value="ABC_transporter-like_ATP-bd"/>
</dbReference>
<dbReference type="InterPro" id="IPR050093">
    <property type="entry name" value="ABC_SmlMolc_Importer"/>
</dbReference>
<comment type="similarity">
    <text evidence="7">Belongs to the ABC transporter superfamily. Spermidine/putrescine importer (TC 3.A.1.11.1) family.</text>
</comment>
<evidence type="ECO:0000313" key="9">
    <source>
        <dbReference type="EMBL" id="MPR27226.1"/>
    </source>
</evidence>
<reference evidence="9 10" key="1">
    <citation type="journal article" date="2019" name="Syst. Appl. Microbiol.">
        <title>Microvirga tunisiensis sp. nov., a root nodule symbiotic bacterium isolated from Lupinus micranthus and L. luteus grown in Northern Tunisia.</title>
        <authorList>
            <person name="Msaddak A."/>
            <person name="Rejili M."/>
            <person name="Duran D."/>
            <person name="Mars M."/>
            <person name="Palacios J.M."/>
            <person name="Ruiz-Argueso T."/>
            <person name="Rey L."/>
            <person name="Imperial J."/>
        </authorList>
    </citation>
    <scope>NUCLEOTIDE SEQUENCE [LARGE SCALE GENOMIC DNA]</scope>
    <source>
        <strain evidence="9 10">Lmie10</strain>
    </source>
</reference>
<evidence type="ECO:0000256" key="1">
    <source>
        <dbReference type="ARBA" id="ARBA00022448"/>
    </source>
</evidence>
<dbReference type="InterPro" id="IPR005893">
    <property type="entry name" value="PotA-like"/>
</dbReference>
<dbReference type="SMART" id="SM00382">
    <property type="entry name" value="AAA"/>
    <property type="match status" value="1"/>
</dbReference>
<keyword evidence="3 7" id="KW-0547">Nucleotide-binding</keyword>
<evidence type="ECO:0000256" key="4">
    <source>
        <dbReference type="ARBA" id="ARBA00022840"/>
    </source>
</evidence>
<dbReference type="NCBIfam" id="TIGR01187">
    <property type="entry name" value="potA"/>
    <property type="match status" value="1"/>
</dbReference>
<evidence type="ECO:0000256" key="2">
    <source>
        <dbReference type="ARBA" id="ARBA00022475"/>
    </source>
</evidence>
<dbReference type="EC" id="7.6.2.11" evidence="7"/>
<dbReference type="SUPFAM" id="SSF52540">
    <property type="entry name" value="P-loop containing nucleoside triphosphate hydrolases"/>
    <property type="match status" value="1"/>
</dbReference>
<keyword evidence="10" id="KW-1185">Reference proteome</keyword>
<dbReference type="Pfam" id="PF00005">
    <property type="entry name" value="ABC_tran"/>
    <property type="match status" value="1"/>
</dbReference>
<dbReference type="GO" id="GO:0016887">
    <property type="term" value="F:ATP hydrolysis activity"/>
    <property type="evidence" value="ECO:0007669"/>
    <property type="project" value="InterPro"/>
</dbReference>
<evidence type="ECO:0000313" key="10">
    <source>
        <dbReference type="Proteomes" id="UP000403266"/>
    </source>
</evidence>
<protein>
    <recommendedName>
        <fullName evidence="7">Spermidine/putrescine import ATP-binding protein PotA</fullName>
        <ecNumber evidence="7">7.6.2.11</ecNumber>
    </recommendedName>
</protein>
<sequence>MKRRESVPIEIENVTKTYGSMTALDNVSLSIARGEFVSILGASGSGKTTLLMAIAGFTMPSSGRIRFGERDVTLTEPHKRKIGMVFQNYALFPNMTVGGNIAYPLRLRKLPAVQIAAKVKRALQTIQLDGFAERRIDQLSGGQRQRVALARAIVFEPDILLMDEPLSALDKKLREQMQIEVRHLHQDLGLTTVFVTHDQREAFTMSDRVALIDKGQFVQIGAPSELYNRPASRFVADFVGQSYFLPVAVSGDEASFAGQRLLLPGPLSSPVSRQFLVIRPEYLEISEDDPRPGENILRGIFKELIFQGESSLAFVGLPDGQDIGLRLSGRQVESIRNLAFGSSVNLALAAEQTLVLP</sequence>
<comment type="catalytic activity">
    <reaction evidence="7">
        <text>ATP + H2O + polyamine-[polyamine-binding protein]Side 1 = ADP + phosphate + polyamineSide 2 + [polyamine-binding protein]Side 1.</text>
        <dbReference type="EC" id="7.6.2.11"/>
    </reaction>
</comment>
<accession>A0A5N7MT88</accession>
<keyword evidence="4 7" id="KW-0067">ATP-binding</keyword>
<dbReference type="GO" id="GO:0015847">
    <property type="term" value="P:putrescine transport"/>
    <property type="evidence" value="ECO:0007669"/>
    <property type="project" value="UniProtKB-ARBA"/>
</dbReference>
<comment type="function">
    <text evidence="7">Part of the ABC transporter complex PotABCD involved in spermidine/putrescine import. Responsible for energy coupling to the transport system.</text>
</comment>
<evidence type="ECO:0000256" key="3">
    <source>
        <dbReference type="ARBA" id="ARBA00022741"/>
    </source>
</evidence>
<evidence type="ECO:0000259" key="8">
    <source>
        <dbReference type="PROSITE" id="PS50893"/>
    </source>
</evidence>
<dbReference type="Pfam" id="PF08402">
    <property type="entry name" value="TOBE_2"/>
    <property type="match status" value="1"/>
</dbReference>
<dbReference type="GO" id="GO:0015417">
    <property type="term" value="F:ABC-type polyamine transporter activity"/>
    <property type="evidence" value="ECO:0007669"/>
    <property type="project" value="UniProtKB-EC"/>
</dbReference>
<feature type="domain" description="ABC transporter" evidence="8">
    <location>
        <begin position="9"/>
        <end position="239"/>
    </location>
</feature>
<dbReference type="PROSITE" id="PS00211">
    <property type="entry name" value="ABC_TRANSPORTER_1"/>
    <property type="match status" value="1"/>
</dbReference>
<comment type="subunit">
    <text evidence="7">The complex is composed of two ATP-binding proteins (PotA), two transmembrane proteins (PotB and PotC) and a solute-binding protein (PotD).</text>
</comment>
<dbReference type="InterPro" id="IPR027417">
    <property type="entry name" value="P-loop_NTPase"/>
</dbReference>
<dbReference type="GO" id="GO:0005524">
    <property type="term" value="F:ATP binding"/>
    <property type="evidence" value="ECO:0007669"/>
    <property type="project" value="UniProtKB-KW"/>
</dbReference>
<dbReference type="EMBL" id="VOSK01000078">
    <property type="protein sequence ID" value="MPR27226.1"/>
    <property type="molecule type" value="Genomic_DNA"/>
</dbReference>
<gene>
    <name evidence="7" type="primary">potA</name>
    <name evidence="9" type="ORF">FS320_18950</name>
</gene>
<dbReference type="PROSITE" id="PS50893">
    <property type="entry name" value="ABC_TRANSPORTER_2"/>
    <property type="match status" value="1"/>
</dbReference>
<comment type="caution">
    <text evidence="9">The sequence shown here is derived from an EMBL/GenBank/DDBJ whole genome shotgun (WGS) entry which is preliminary data.</text>
</comment>
<dbReference type="Proteomes" id="UP000403266">
    <property type="component" value="Unassembled WGS sequence"/>
</dbReference>
<evidence type="ECO:0000256" key="6">
    <source>
        <dbReference type="ARBA" id="ARBA00023136"/>
    </source>
</evidence>
<dbReference type="InterPro" id="IPR003593">
    <property type="entry name" value="AAA+_ATPase"/>
</dbReference>
<organism evidence="9 10">
    <name type="scientific">Microvirga tunisiensis</name>
    <dbReference type="NCBI Taxonomy" id="2108360"/>
    <lineage>
        <taxon>Bacteria</taxon>
        <taxon>Pseudomonadati</taxon>
        <taxon>Pseudomonadota</taxon>
        <taxon>Alphaproteobacteria</taxon>
        <taxon>Hyphomicrobiales</taxon>
        <taxon>Methylobacteriaceae</taxon>
        <taxon>Microvirga</taxon>
    </lineage>
</organism>
<name>A0A5N7MT88_9HYPH</name>
<dbReference type="InterPro" id="IPR008995">
    <property type="entry name" value="Mo/tungstate-bd_C_term_dom"/>
</dbReference>
<dbReference type="OrthoDB" id="9802264at2"/>
<evidence type="ECO:0000256" key="5">
    <source>
        <dbReference type="ARBA" id="ARBA00022967"/>
    </source>
</evidence>
<dbReference type="InterPro" id="IPR017871">
    <property type="entry name" value="ABC_transporter-like_CS"/>
</dbReference>
<proteinExistence type="inferred from homology"/>
<dbReference type="SUPFAM" id="SSF50331">
    <property type="entry name" value="MOP-like"/>
    <property type="match status" value="1"/>
</dbReference>
<keyword evidence="6 7" id="KW-0472">Membrane</keyword>
<dbReference type="GO" id="GO:0043190">
    <property type="term" value="C:ATP-binding cassette (ABC) transporter complex"/>
    <property type="evidence" value="ECO:0007669"/>
    <property type="project" value="InterPro"/>
</dbReference>
<dbReference type="AlphaFoldDB" id="A0A5N7MT88"/>
<evidence type="ECO:0000256" key="7">
    <source>
        <dbReference type="RuleBase" id="RU364083"/>
    </source>
</evidence>
<dbReference type="InterPro" id="IPR013611">
    <property type="entry name" value="Transp-assoc_OB_typ2"/>
</dbReference>
<keyword evidence="5 7" id="KW-1278">Translocase</keyword>
<dbReference type="PANTHER" id="PTHR42781">
    <property type="entry name" value="SPERMIDINE/PUTRESCINE IMPORT ATP-BINDING PROTEIN POTA"/>
    <property type="match status" value="1"/>
</dbReference>
<dbReference type="PANTHER" id="PTHR42781:SF4">
    <property type="entry name" value="SPERMIDINE_PUTRESCINE IMPORT ATP-BINDING PROTEIN POTA"/>
    <property type="match status" value="1"/>
</dbReference>
<keyword evidence="2 7" id="KW-1003">Cell membrane</keyword>
<dbReference type="FunFam" id="3.40.50.300:FF:000133">
    <property type="entry name" value="Spermidine/putrescine import ATP-binding protein PotA"/>
    <property type="match status" value="1"/>
</dbReference>
<dbReference type="Gene3D" id="3.40.50.300">
    <property type="entry name" value="P-loop containing nucleotide triphosphate hydrolases"/>
    <property type="match status" value="1"/>
</dbReference>